<protein>
    <submittedName>
        <fullName evidence="1">Uncharacterized protein</fullName>
    </submittedName>
</protein>
<name>A0A9P0KCG5_ACAOB</name>
<accession>A0A9P0KCG5</accession>
<dbReference type="AlphaFoldDB" id="A0A9P0KCG5"/>
<gene>
    <name evidence="1" type="ORF">ACAOBT_LOCUS8885</name>
</gene>
<dbReference type="Proteomes" id="UP001152888">
    <property type="component" value="Unassembled WGS sequence"/>
</dbReference>
<reference evidence="1" key="1">
    <citation type="submission" date="2022-03" db="EMBL/GenBank/DDBJ databases">
        <authorList>
            <person name="Sayadi A."/>
        </authorList>
    </citation>
    <scope>NUCLEOTIDE SEQUENCE</scope>
</reference>
<comment type="caution">
    <text evidence="1">The sequence shown here is derived from an EMBL/GenBank/DDBJ whole genome shotgun (WGS) entry which is preliminary data.</text>
</comment>
<keyword evidence="2" id="KW-1185">Reference proteome</keyword>
<sequence>MVAVLRYYTHRFQKTCGLILLVACSPDSSMTKIGKLQVAVTNFNAVSNNYDYLSDITTTIWLS</sequence>
<evidence type="ECO:0000313" key="1">
    <source>
        <dbReference type="EMBL" id="CAH1970372.1"/>
    </source>
</evidence>
<proteinExistence type="predicted"/>
<organism evidence="1 2">
    <name type="scientific">Acanthoscelides obtectus</name>
    <name type="common">Bean weevil</name>
    <name type="synonym">Bruchus obtectus</name>
    <dbReference type="NCBI Taxonomy" id="200917"/>
    <lineage>
        <taxon>Eukaryota</taxon>
        <taxon>Metazoa</taxon>
        <taxon>Ecdysozoa</taxon>
        <taxon>Arthropoda</taxon>
        <taxon>Hexapoda</taxon>
        <taxon>Insecta</taxon>
        <taxon>Pterygota</taxon>
        <taxon>Neoptera</taxon>
        <taxon>Endopterygota</taxon>
        <taxon>Coleoptera</taxon>
        <taxon>Polyphaga</taxon>
        <taxon>Cucujiformia</taxon>
        <taxon>Chrysomeloidea</taxon>
        <taxon>Chrysomelidae</taxon>
        <taxon>Bruchinae</taxon>
        <taxon>Bruchini</taxon>
        <taxon>Acanthoscelides</taxon>
    </lineage>
</organism>
<evidence type="ECO:0000313" key="2">
    <source>
        <dbReference type="Proteomes" id="UP001152888"/>
    </source>
</evidence>
<dbReference type="EMBL" id="CAKOFQ010006774">
    <property type="protein sequence ID" value="CAH1970372.1"/>
    <property type="molecule type" value="Genomic_DNA"/>
</dbReference>